<dbReference type="EMBL" id="CACVAU010000029">
    <property type="protein sequence ID" value="CAA6808638.1"/>
    <property type="molecule type" value="Genomic_DNA"/>
</dbReference>
<proteinExistence type="predicted"/>
<accession>A0A6S6SJK8</accession>
<protein>
    <submittedName>
        <fullName evidence="1">Uncharacterized protein</fullName>
    </submittedName>
</protein>
<organism evidence="1">
    <name type="scientific">uncultured Sulfurovum sp</name>
    <dbReference type="NCBI Taxonomy" id="269237"/>
    <lineage>
        <taxon>Bacteria</taxon>
        <taxon>Pseudomonadati</taxon>
        <taxon>Campylobacterota</taxon>
        <taxon>Epsilonproteobacteria</taxon>
        <taxon>Campylobacterales</taxon>
        <taxon>Sulfurovaceae</taxon>
        <taxon>Sulfurovum</taxon>
        <taxon>environmental samples</taxon>
    </lineage>
</organism>
<gene>
    <name evidence="1" type="ORF">HELGO_WM13601</name>
</gene>
<evidence type="ECO:0000313" key="1">
    <source>
        <dbReference type="EMBL" id="CAA6808638.1"/>
    </source>
</evidence>
<name>A0A6S6SJK8_9BACT</name>
<sequence length="48" mass="5604">MNNEELLNLYLEKLRLLTLESLNEQKNLSVMEALKKSMVFLEGELTGY</sequence>
<dbReference type="AlphaFoldDB" id="A0A6S6SJK8"/>
<reference evidence="1" key="1">
    <citation type="submission" date="2020-01" db="EMBL/GenBank/DDBJ databases">
        <authorList>
            <person name="Meier V. D."/>
            <person name="Meier V D."/>
        </authorList>
    </citation>
    <scope>NUCLEOTIDE SEQUENCE</scope>
    <source>
        <strain evidence="1">HLG_WM_MAG_05</strain>
    </source>
</reference>